<accession>A0A1H8HG94</accession>
<reference evidence="2 3" key="1">
    <citation type="submission" date="2016-10" db="EMBL/GenBank/DDBJ databases">
        <authorList>
            <person name="de Groot N.N."/>
        </authorList>
    </citation>
    <scope>NUCLEOTIDE SEQUENCE [LARGE SCALE GENOMIC DNA]</scope>
    <source>
        <strain evidence="2 3">DSM 46701</strain>
    </source>
</reference>
<protein>
    <submittedName>
        <fullName evidence="2">Uncharacterized protein</fullName>
    </submittedName>
</protein>
<dbReference type="STRING" id="1173111.SAMN05444955_11418"/>
<feature type="region of interest" description="Disordered" evidence="1">
    <location>
        <begin position="79"/>
        <end position="292"/>
    </location>
</feature>
<feature type="compositionally biased region" description="Basic and acidic residues" evidence="1">
    <location>
        <begin position="91"/>
        <end position="141"/>
    </location>
</feature>
<feature type="compositionally biased region" description="Basic and acidic residues" evidence="1">
    <location>
        <begin position="208"/>
        <end position="218"/>
    </location>
</feature>
<feature type="compositionally biased region" description="Polar residues" evidence="1">
    <location>
        <begin position="233"/>
        <end position="242"/>
    </location>
</feature>
<gene>
    <name evidence="2" type="ORF">SAMN05444955_11418</name>
</gene>
<dbReference type="Proteomes" id="UP000199695">
    <property type="component" value="Unassembled WGS sequence"/>
</dbReference>
<evidence type="ECO:0000313" key="2">
    <source>
        <dbReference type="EMBL" id="SEN55176.1"/>
    </source>
</evidence>
<dbReference type="AlphaFoldDB" id="A0A1H8HG94"/>
<dbReference type="EMBL" id="FOCQ01000014">
    <property type="protein sequence ID" value="SEN55176.1"/>
    <property type="molecule type" value="Genomic_DNA"/>
</dbReference>
<proteinExistence type="predicted"/>
<name>A0A1H8HG94_9BACL</name>
<organism evidence="2 3">
    <name type="scientific">Lihuaxuella thermophila</name>
    <dbReference type="NCBI Taxonomy" id="1173111"/>
    <lineage>
        <taxon>Bacteria</taxon>
        <taxon>Bacillati</taxon>
        <taxon>Bacillota</taxon>
        <taxon>Bacilli</taxon>
        <taxon>Bacillales</taxon>
        <taxon>Thermoactinomycetaceae</taxon>
        <taxon>Lihuaxuella</taxon>
    </lineage>
</organism>
<dbReference type="RefSeq" id="WP_089970953.1">
    <property type="nucleotide sequence ID" value="NZ_FOCQ01000014.1"/>
</dbReference>
<keyword evidence="3" id="KW-1185">Reference proteome</keyword>
<feature type="compositionally biased region" description="Basic and acidic residues" evidence="1">
    <location>
        <begin position="150"/>
        <end position="200"/>
    </location>
</feature>
<evidence type="ECO:0000313" key="3">
    <source>
        <dbReference type="Proteomes" id="UP000199695"/>
    </source>
</evidence>
<sequence length="316" mass="34554">MKDPRQIVDAFRTDVRSRNIYNDLLRQFDLERPNRRRNRRKFRPLGNQGLSNTAIMSLCLVTGLAAGVGTASADDEFIPEQAPFDQPPSKVKIDEEKPAPNERKVERNLTRSPHRELEKKEPVRVPKSKDVPPAERADRTGELASGHSGGKAEKPPSRKEETKQPAGEIKQEVKKERQQAAEHKAESRVPQRSSQRDVQPEHSSVNENVKEAFKEVRKGTRTGKRAGEDISEPSKNAGSQGLKQAPDSNPAHLAVSGAADKSQSVSHAQGTAIPKTEQGGKLPQTAGNDLNGVIVGSGAALLGALYALRRGKEKKS</sequence>
<evidence type="ECO:0000256" key="1">
    <source>
        <dbReference type="SAM" id="MobiDB-lite"/>
    </source>
</evidence>
<dbReference type="OrthoDB" id="2987415at2"/>